<evidence type="ECO:0000313" key="2">
    <source>
        <dbReference type="EMBL" id="TWT77757.1"/>
    </source>
</evidence>
<sequence>MSKPSRRRRAHWLAYLWPGLPHLWVSGSMAGLALAVAFTVLLNVLILATVVWPQWLAPRVQLACGASVALLWVAALIETRGELRRLAMQRETAEQLAADPDLESIDPADNRRSDALLRLAQRHYLRAEWSDAERSLRQLLKRDPEDTEAQLLLADTHRLMGRPVDALRRLRRLSTKEQADRWRFEVDREIARLESTDEPAQQDEAPRPAA</sequence>
<proteinExistence type="predicted"/>
<dbReference type="InterPro" id="IPR011990">
    <property type="entry name" value="TPR-like_helical_dom_sf"/>
</dbReference>
<feature type="transmembrane region" description="Helical" evidence="1">
    <location>
        <begin position="60"/>
        <end position="77"/>
    </location>
</feature>
<organism evidence="2 3">
    <name type="scientific">Posidoniimonas polymericola</name>
    <dbReference type="NCBI Taxonomy" id="2528002"/>
    <lineage>
        <taxon>Bacteria</taxon>
        <taxon>Pseudomonadati</taxon>
        <taxon>Planctomycetota</taxon>
        <taxon>Planctomycetia</taxon>
        <taxon>Pirellulales</taxon>
        <taxon>Lacipirellulaceae</taxon>
        <taxon>Posidoniimonas</taxon>
    </lineage>
</organism>
<keyword evidence="1" id="KW-1133">Transmembrane helix</keyword>
<dbReference type="Proteomes" id="UP000318478">
    <property type="component" value="Unassembled WGS sequence"/>
</dbReference>
<gene>
    <name evidence="2" type="ORF">Pla123a_15530</name>
</gene>
<accession>A0A5C5YSX4</accession>
<dbReference type="AlphaFoldDB" id="A0A5C5YSX4"/>
<dbReference type="OrthoDB" id="266806at2"/>
<comment type="caution">
    <text evidence="2">The sequence shown here is derived from an EMBL/GenBank/DDBJ whole genome shotgun (WGS) entry which is preliminary data.</text>
</comment>
<reference evidence="2 3" key="1">
    <citation type="submission" date="2019-02" db="EMBL/GenBank/DDBJ databases">
        <title>Deep-cultivation of Planctomycetes and their phenomic and genomic characterization uncovers novel biology.</title>
        <authorList>
            <person name="Wiegand S."/>
            <person name="Jogler M."/>
            <person name="Boedeker C."/>
            <person name="Pinto D."/>
            <person name="Vollmers J."/>
            <person name="Rivas-Marin E."/>
            <person name="Kohn T."/>
            <person name="Peeters S.H."/>
            <person name="Heuer A."/>
            <person name="Rast P."/>
            <person name="Oberbeckmann S."/>
            <person name="Bunk B."/>
            <person name="Jeske O."/>
            <person name="Meyerdierks A."/>
            <person name="Storesund J.E."/>
            <person name="Kallscheuer N."/>
            <person name="Luecker S."/>
            <person name="Lage O.M."/>
            <person name="Pohl T."/>
            <person name="Merkel B.J."/>
            <person name="Hornburger P."/>
            <person name="Mueller R.-W."/>
            <person name="Bruemmer F."/>
            <person name="Labrenz M."/>
            <person name="Spormann A.M."/>
            <person name="Op Den Camp H."/>
            <person name="Overmann J."/>
            <person name="Amann R."/>
            <person name="Jetten M.S.M."/>
            <person name="Mascher T."/>
            <person name="Medema M.H."/>
            <person name="Devos D.P."/>
            <person name="Kaster A.-K."/>
            <person name="Ovreas L."/>
            <person name="Rohde M."/>
            <person name="Galperin M.Y."/>
            <person name="Jogler C."/>
        </authorList>
    </citation>
    <scope>NUCLEOTIDE SEQUENCE [LARGE SCALE GENOMIC DNA]</scope>
    <source>
        <strain evidence="2 3">Pla123a</strain>
    </source>
</reference>
<keyword evidence="1" id="KW-0812">Transmembrane</keyword>
<name>A0A5C5YSX4_9BACT</name>
<keyword evidence="1" id="KW-0472">Membrane</keyword>
<dbReference type="EMBL" id="SJPO01000003">
    <property type="protein sequence ID" value="TWT77757.1"/>
    <property type="molecule type" value="Genomic_DNA"/>
</dbReference>
<feature type="transmembrane region" description="Helical" evidence="1">
    <location>
        <begin position="21"/>
        <end position="48"/>
    </location>
</feature>
<evidence type="ECO:0000256" key="1">
    <source>
        <dbReference type="SAM" id="Phobius"/>
    </source>
</evidence>
<dbReference type="Pfam" id="PF14559">
    <property type="entry name" value="TPR_19"/>
    <property type="match status" value="1"/>
</dbReference>
<protein>
    <submittedName>
        <fullName evidence="2">Uncharacterized protein</fullName>
    </submittedName>
</protein>
<dbReference type="Gene3D" id="1.25.40.10">
    <property type="entry name" value="Tetratricopeptide repeat domain"/>
    <property type="match status" value="1"/>
</dbReference>
<dbReference type="RefSeq" id="WP_146585550.1">
    <property type="nucleotide sequence ID" value="NZ_SJPO01000003.1"/>
</dbReference>
<dbReference type="SUPFAM" id="SSF48452">
    <property type="entry name" value="TPR-like"/>
    <property type="match status" value="1"/>
</dbReference>
<keyword evidence="3" id="KW-1185">Reference proteome</keyword>
<evidence type="ECO:0000313" key="3">
    <source>
        <dbReference type="Proteomes" id="UP000318478"/>
    </source>
</evidence>